<sequence length="703" mass="72273">MLSQPSWASATPGCRPPTDAGLACAELHPRGALILAGSEQGDLLVFATSNGNLLQRLVDPSAKPSPITSVAWAQIEGVDHVVAGHKNGSVRIWRLDRAAVVASLAAHRSDVGVLAVMPPLALLATGGADGNIKLWQLPAPEAGAQHPAKPLALKEPRQKLKGHAGELMALHFTPDGEQLISGDSQGGLRVWEVAGGAPKAGRLAHNLSGHHSGAVSGLACHPDERLFVSCSADRTLRVWDMDGLVPSCINTYGPEGRREPRAVAFTPGGRALLVAYPDGLRTFTLDPLQLCDTADGLQWGKVRSIRYLDGKVVGLTLFKGDAGLHCIDLTRMKPFAAATTAAAAVESAARCAAAPAAPAAPAVPLAAAATSPLPATPMAQPAAGVPQPGPGAGMAAQQQRQVLEARTTAANGKGPAIEVHAPPLRHARHATFTSAAPSGRAPAAAGSATPHAASGSQAGEGRGGRPPRVSAEENGGGAERRSSFGGSKAELPSDSKFVSMGQGAAGEAGAAQQASGQPSPPSMLALSSERGFQLAALEGSRQLCARLQASRALLREVKALLQRGDMQGAVRKLKDAGDLCVASRVLASRVLQTPCPDRFTIELCAEAAPLCCTLLASPAAVHQQAALGLLDAVLGRWGDYMRGALSPAPSHRKVDIAAETRQQRSRVLQAALQTHVVPELGRLAAAPLGGGRAQQMLARIKGL</sequence>
<gene>
    <name evidence="7" type="ORF">C2E21_8146</name>
</gene>
<evidence type="ECO:0000313" key="7">
    <source>
        <dbReference type="EMBL" id="PRW32885.1"/>
    </source>
</evidence>
<dbReference type="SMART" id="SM00320">
    <property type="entry name" value="WD40"/>
    <property type="match status" value="5"/>
</dbReference>
<feature type="repeat" description="WD" evidence="4">
    <location>
        <begin position="160"/>
        <end position="193"/>
    </location>
</feature>
<accession>A0A2P6TFI4</accession>
<dbReference type="PANTHER" id="PTHR19845">
    <property type="entry name" value="KATANIN P80 SUBUNIT"/>
    <property type="match status" value="1"/>
</dbReference>
<dbReference type="GO" id="GO:0008017">
    <property type="term" value="F:microtubule binding"/>
    <property type="evidence" value="ECO:0007669"/>
    <property type="project" value="InterPro"/>
</dbReference>
<comment type="subcellular location">
    <subcellularLocation>
        <location evidence="1">Cytoplasm</location>
        <location evidence="1">Cytoskeleton</location>
    </subcellularLocation>
</comment>
<feature type="region of interest" description="Disordered" evidence="5">
    <location>
        <begin position="433"/>
        <end position="525"/>
    </location>
</feature>
<dbReference type="EMBL" id="LHPG02000018">
    <property type="protein sequence ID" value="PRW32885.1"/>
    <property type="molecule type" value="Genomic_DNA"/>
</dbReference>
<feature type="compositionally biased region" description="Low complexity" evidence="5">
    <location>
        <begin position="501"/>
        <end position="517"/>
    </location>
</feature>
<evidence type="ECO:0000256" key="5">
    <source>
        <dbReference type="SAM" id="MobiDB-lite"/>
    </source>
</evidence>
<dbReference type="GO" id="GO:0008352">
    <property type="term" value="C:katanin complex"/>
    <property type="evidence" value="ECO:0007669"/>
    <property type="project" value="TreeGrafter"/>
</dbReference>
<feature type="region of interest" description="Disordered" evidence="5">
    <location>
        <begin position="378"/>
        <end position="402"/>
    </location>
</feature>
<evidence type="ECO:0000256" key="1">
    <source>
        <dbReference type="ARBA" id="ARBA00004245"/>
    </source>
</evidence>
<dbReference type="Pfam" id="PF13925">
    <property type="entry name" value="Katanin_con80"/>
    <property type="match status" value="1"/>
</dbReference>
<dbReference type="InterPro" id="IPR028021">
    <property type="entry name" value="Katanin_C-terminal"/>
</dbReference>
<proteinExistence type="predicted"/>
<feature type="compositionally biased region" description="Low complexity" evidence="5">
    <location>
        <begin position="434"/>
        <end position="456"/>
    </location>
</feature>
<name>A0A2P6TFI4_CHLSO</name>
<keyword evidence="2" id="KW-0963">Cytoplasm</keyword>
<evidence type="ECO:0000256" key="3">
    <source>
        <dbReference type="ARBA" id="ARBA00023212"/>
    </source>
</evidence>
<dbReference type="GO" id="GO:0007019">
    <property type="term" value="P:microtubule depolymerization"/>
    <property type="evidence" value="ECO:0007669"/>
    <property type="project" value="TreeGrafter"/>
</dbReference>
<protein>
    <submittedName>
        <fullName evidence="7">Katanin p80 WD40 repeat-containing subunit B1</fullName>
    </submittedName>
</protein>
<evidence type="ECO:0000256" key="4">
    <source>
        <dbReference type="PROSITE-ProRule" id="PRU00221"/>
    </source>
</evidence>
<dbReference type="InterPro" id="IPR001680">
    <property type="entry name" value="WD40_rpt"/>
</dbReference>
<dbReference type="Pfam" id="PF00400">
    <property type="entry name" value="WD40"/>
    <property type="match status" value="3"/>
</dbReference>
<dbReference type="InterPro" id="IPR036322">
    <property type="entry name" value="WD40_repeat_dom_sf"/>
</dbReference>
<evidence type="ECO:0000256" key="2">
    <source>
        <dbReference type="ARBA" id="ARBA00022490"/>
    </source>
</evidence>
<dbReference type="Proteomes" id="UP000239899">
    <property type="component" value="Unassembled WGS sequence"/>
</dbReference>
<feature type="domain" description="Katanin p80 subunit C-terminal" evidence="6">
    <location>
        <begin position="546"/>
        <end position="674"/>
    </location>
</feature>
<keyword evidence="4" id="KW-0853">WD repeat</keyword>
<comment type="caution">
    <text evidence="7">The sequence shown here is derived from an EMBL/GenBank/DDBJ whole genome shotgun (WGS) entry which is preliminary data.</text>
</comment>
<dbReference type="OrthoDB" id="538223at2759"/>
<dbReference type="PROSITE" id="PS50294">
    <property type="entry name" value="WD_REPEATS_REGION"/>
    <property type="match status" value="3"/>
</dbReference>
<dbReference type="STRING" id="3076.A0A2P6TFI4"/>
<keyword evidence="8" id="KW-1185">Reference proteome</keyword>
<organism evidence="7 8">
    <name type="scientific">Chlorella sorokiniana</name>
    <name type="common">Freshwater green alga</name>
    <dbReference type="NCBI Taxonomy" id="3076"/>
    <lineage>
        <taxon>Eukaryota</taxon>
        <taxon>Viridiplantae</taxon>
        <taxon>Chlorophyta</taxon>
        <taxon>core chlorophytes</taxon>
        <taxon>Trebouxiophyceae</taxon>
        <taxon>Chlorellales</taxon>
        <taxon>Chlorellaceae</taxon>
        <taxon>Chlorella clade</taxon>
        <taxon>Chlorella</taxon>
    </lineage>
</organism>
<dbReference type="Gene3D" id="2.130.10.10">
    <property type="entry name" value="YVTN repeat-like/Quinoprotein amine dehydrogenase"/>
    <property type="match status" value="2"/>
</dbReference>
<evidence type="ECO:0000259" key="6">
    <source>
        <dbReference type="Pfam" id="PF13925"/>
    </source>
</evidence>
<reference evidence="7 8" key="1">
    <citation type="journal article" date="2018" name="Plant J.">
        <title>Genome sequences of Chlorella sorokiniana UTEX 1602 and Micractinium conductrix SAG 241.80: implications to maltose excretion by a green alga.</title>
        <authorList>
            <person name="Arriola M.B."/>
            <person name="Velmurugan N."/>
            <person name="Zhang Y."/>
            <person name="Plunkett M.H."/>
            <person name="Hondzo H."/>
            <person name="Barney B.M."/>
        </authorList>
    </citation>
    <scope>NUCLEOTIDE SEQUENCE [LARGE SCALE GENOMIC DNA]</scope>
    <source>
        <strain evidence="8">UTEX 1602</strain>
    </source>
</reference>
<evidence type="ECO:0000313" key="8">
    <source>
        <dbReference type="Proteomes" id="UP000239899"/>
    </source>
</evidence>
<dbReference type="AlphaFoldDB" id="A0A2P6TFI4"/>
<feature type="repeat" description="WD" evidence="4">
    <location>
        <begin position="104"/>
        <end position="137"/>
    </location>
</feature>
<dbReference type="PROSITE" id="PS50082">
    <property type="entry name" value="WD_REPEATS_2"/>
    <property type="match status" value="3"/>
</dbReference>
<keyword evidence="3" id="KW-0206">Cytoskeleton</keyword>
<dbReference type="SUPFAM" id="SSF50978">
    <property type="entry name" value="WD40 repeat-like"/>
    <property type="match status" value="1"/>
</dbReference>
<dbReference type="PANTHER" id="PTHR19845:SF0">
    <property type="entry name" value="KATANIN P80 WD40 REPEAT-CONTAINING SUBUNIT B1"/>
    <property type="match status" value="1"/>
</dbReference>
<dbReference type="InterPro" id="IPR015943">
    <property type="entry name" value="WD40/YVTN_repeat-like_dom_sf"/>
</dbReference>
<feature type="repeat" description="WD" evidence="4">
    <location>
        <begin position="208"/>
        <end position="242"/>
    </location>
</feature>